<evidence type="ECO:0000256" key="3">
    <source>
        <dbReference type="ARBA" id="ARBA00022692"/>
    </source>
</evidence>
<feature type="transmembrane region" description="Helical" evidence="6">
    <location>
        <begin position="134"/>
        <end position="159"/>
    </location>
</feature>
<feature type="transmembrane region" description="Helical" evidence="6">
    <location>
        <begin position="511"/>
        <end position="532"/>
    </location>
</feature>
<feature type="transmembrane region" description="Helical" evidence="6">
    <location>
        <begin position="63"/>
        <end position="84"/>
    </location>
</feature>
<feature type="transmembrane region" description="Helical" evidence="6">
    <location>
        <begin position="191"/>
        <end position="211"/>
    </location>
</feature>
<evidence type="ECO:0000313" key="8">
    <source>
        <dbReference type="Proteomes" id="UP000255207"/>
    </source>
</evidence>
<dbReference type="EMBL" id="QQTP01000001">
    <property type="protein sequence ID" value="RDJ29708.1"/>
    <property type="molecule type" value="Genomic_DNA"/>
</dbReference>
<dbReference type="Proteomes" id="UP000255207">
    <property type="component" value="Unassembled WGS sequence"/>
</dbReference>
<dbReference type="GO" id="GO:0005886">
    <property type="term" value="C:plasma membrane"/>
    <property type="evidence" value="ECO:0007669"/>
    <property type="project" value="UniProtKB-SubCell"/>
</dbReference>
<gene>
    <name evidence="7" type="ORF">DWE98_04025</name>
</gene>
<evidence type="ECO:0000256" key="5">
    <source>
        <dbReference type="ARBA" id="ARBA00023136"/>
    </source>
</evidence>
<feature type="transmembrane region" description="Helical" evidence="6">
    <location>
        <begin position="381"/>
        <end position="405"/>
    </location>
</feature>
<feature type="transmembrane region" description="Helical" evidence="6">
    <location>
        <begin position="412"/>
        <end position="433"/>
    </location>
</feature>
<feature type="transmembrane region" description="Helical" evidence="6">
    <location>
        <begin position="461"/>
        <end position="481"/>
    </location>
</feature>
<dbReference type="CDD" id="cd06581">
    <property type="entry name" value="TM_PBP1_LivM_like"/>
    <property type="match status" value="1"/>
</dbReference>
<comment type="caution">
    <text evidence="7">The sequence shown here is derived from an EMBL/GenBank/DDBJ whole genome shotgun (WGS) entry which is preliminary data.</text>
</comment>
<dbReference type="AlphaFoldDB" id="A0A370LCT0"/>
<evidence type="ECO:0000256" key="2">
    <source>
        <dbReference type="ARBA" id="ARBA00022475"/>
    </source>
</evidence>
<organism evidence="7 8">
    <name type="scientific">Bosea caraganae</name>
    <dbReference type="NCBI Taxonomy" id="2763117"/>
    <lineage>
        <taxon>Bacteria</taxon>
        <taxon>Pseudomonadati</taxon>
        <taxon>Pseudomonadota</taxon>
        <taxon>Alphaproteobacteria</taxon>
        <taxon>Hyphomicrobiales</taxon>
        <taxon>Boseaceae</taxon>
        <taxon>Bosea</taxon>
    </lineage>
</organism>
<reference evidence="8" key="1">
    <citation type="submission" date="2018-07" db="EMBL/GenBank/DDBJ databases">
        <authorList>
            <person name="Safronova V.I."/>
            <person name="Chirak E.R."/>
            <person name="Sazanova A.L."/>
        </authorList>
    </citation>
    <scope>NUCLEOTIDE SEQUENCE [LARGE SCALE GENOMIC DNA]</scope>
    <source>
        <strain evidence="8">RCAM04685</strain>
    </source>
</reference>
<dbReference type="RefSeq" id="WP_114827821.1">
    <property type="nucleotide sequence ID" value="NZ_QQTO01000019.1"/>
</dbReference>
<feature type="transmembrane region" description="Helical" evidence="6">
    <location>
        <begin position="266"/>
        <end position="286"/>
    </location>
</feature>
<proteinExistence type="predicted"/>
<keyword evidence="8" id="KW-1185">Reference proteome</keyword>
<evidence type="ECO:0000256" key="1">
    <source>
        <dbReference type="ARBA" id="ARBA00004651"/>
    </source>
</evidence>
<feature type="transmembrane region" description="Helical" evidence="6">
    <location>
        <begin position="585"/>
        <end position="604"/>
    </location>
</feature>
<evidence type="ECO:0000256" key="6">
    <source>
        <dbReference type="SAM" id="Phobius"/>
    </source>
</evidence>
<dbReference type="OrthoDB" id="9804361at2"/>
<evidence type="ECO:0000256" key="4">
    <source>
        <dbReference type="ARBA" id="ARBA00022989"/>
    </source>
</evidence>
<feature type="transmembrane region" description="Helical" evidence="6">
    <location>
        <begin position="37"/>
        <end position="57"/>
    </location>
</feature>
<accession>A0A370LCT0</accession>
<keyword evidence="3 6" id="KW-0812">Transmembrane</keyword>
<name>A0A370LCT0_9HYPH</name>
<feature type="transmembrane region" description="Helical" evidence="6">
    <location>
        <begin position="231"/>
        <end position="254"/>
    </location>
</feature>
<sequence>MTSWLDHTINGLIVGNIYALLAVGLALIFGVSRLINFAHGSVYVVGAYIGWVAVAHLHTPLPVTILLVAAGSALLGLLIERFGLRPLQGSTKIAPLLATIGISFVLDQIVQIVFTPDPRALPSQLPDWRFQIGGGTIGALDILIAAIGFTSAVLLFGFLRFTKLGWAVRATAQDRDAARQMGVDVDQVNRIVFAIASALGGLSGLLVGMYYNYIDPAMSFQATLKGVVAEVVGGVGNIPGAIVGSLILGLVESYGIALLGTSYRNLFAFILLVVILVLRPNGLFASKRQLPPEPLTGTFIAPSKPVPLPTPALLAALAVAAVLPLVIAQPYLLQTLTNAWLYALLGISLTLIAGTVGQISLGHAALLAIGGYTSALLTLDLGVPVGLSILAAGFVAAGLGTLLAWPAFRLRGHYVTIATLAIGEIVSLAILNWESLTRGPIGVFGIPPISLFGYPIESARAVYWFTLAILAVLAALQLRLLRSHLGRAWRAVRDDDVAARSYGIALDRYKALAFITGGFAAGISGGVTSHLYSFINHETFNAQLSILALTIVILGGMGNVFGAIVGSVLLIGLPEVFRVAAEYRVLIYGLVLLLLIRFRPQGLFGTV</sequence>
<dbReference type="PANTHER" id="PTHR30482:SF20">
    <property type="entry name" value="HIGH-AFFINITY BRANCHED-CHAIN AMINO ACID TRANSPORT SYSTEM PERMEASE PROTEIN LIVM"/>
    <property type="match status" value="1"/>
</dbReference>
<keyword evidence="4 6" id="KW-1133">Transmembrane helix</keyword>
<dbReference type="Gene3D" id="1.10.3470.10">
    <property type="entry name" value="ABC transporter involved in vitamin B12 uptake, BtuC"/>
    <property type="match status" value="1"/>
</dbReference>
<dbReference type="InterPro" id="IPR043428">
    <property type="entry name" value="LivM-like"/>
</dbReference>
<feature type="transmembrane region" description="Helical" evidence="6">
    <location>
        <begin position="339"/>
        <end position="361"/>
    </location>
</feature>
<keyword evidence="5 6" id="KW-0472">Membrane</keyword>
<dbReference type="CDD" id="cd06582">
    <property type="entry name" value="TM_PBP1_LivH_like"/>
    <property type="match status" value="1"/>
</dbReference>
<dbReference type="Pfam" id="PF02653">
    <property type="entry name" value="BPD_transp_2"/>
    <property type="match status" value="2"/>
</dbReference>
<feature type="transmembrane region" description="Helical" evidence="6">
    <location>
        <begin position="306"/>
        <end position="327"/>
    </location>
</feature>
<dbReference type="InterPro" id="IPR037294">
    <property type="entry name" value="ABC_BtuC-like"/>
</dbReference>
<dbReference type="InterPro" id="IPR001851">
    <property type="entry name" value="ABC_transp_permease"/>
</dbReference>
<comment type="subcellular location">
    <subcellularLocation>
        <location evidence="1">Cell membrane</location>
        <topology evidence="1">Multi-pass membrane protein</topology>
    </subcellularLocation>
</comment>
<feature type="transmembrane region" description="Helical" evidence="6">
    <location>
        <begin position="544"/>
        <end position="573"/>
    </location>
</feature>
<dbReference type="GO" id="GO:0015658">
    <property type="term" value="F:branched-chain amino acid transmembrane transporter activity"/>
    <property type="evidence" value="ECO:0007669"/>
    <property type="project" value="InterPro"/>
</dbReference>
<evidence type="ECO:0000313" key="7">
    <source>
        <dbReference type="EMBL" id="RDJ29708.1"/>
    </source>
</evidence>
<protein>
    <submittedName>
        <fullName evidence="7">ABC transporter permease</fullName>
    </submittedName>
</protein>
<feature type="transmembrane region" description="Helical" evidence="6">
    <location>
        <begin position="96"/>
        <end position="114"/>
    </location>
</feature>
<keyword evidence="2" id="KW-1003">Cell membrane</keyword>
<feature type="transmembrane region" description="Helical" evidence="6">
    <location>
        <begin position="12"/>
        <end position="30"/>
    </location>
</feature>
<dbReference type="PANTHER" id="PTHR30482">
    <property type="entry name" value="HIGH-AFFINITY BRANCHED-CHAIN AMINO ACID TRANSPORT SYSTEM PERMEASE"/>
    <property type="match status" value="1"/>
</dbReference>